<dbReference type="HOGENOM" id="CLU_1892738_0_0_3"/>
<dbReference type="RefSeq" id="WP_009545694.1">
    <property type="nucleotide sequence ID" value="NC_010546.1"/>
</dbReference>
<dbReference type="KEGG" id="cyt:cce_1883"/>
<dbReference type="EMBL" id="CP000806">
    <property type="protein sequence ID" value="ACB51233.1"/>
    <property type="molecule type" value="Genomic_DNA"/>
</dbReference>
<proteinExistence type="predicted"/>
<reference evidence="1 2" key="1">
    <citation type="journal article" date="2008" name="Proc. Natl. Acad. Sci. U.S.A.">
        <title>The genome of Cyanothece 51142, a unicellular diazotrophic cyanobacterium important in the marine nitrogen cycle.</title>
        <authorList>
            <person name="Welsh E.A."/>
            <person name="Liberton M."/>
            <person name="Stoeckel J."/>
            <person name="Loh T."/>
            <person name="Elvitigala T."/>
            <person name="Wang C."/>
            <person name="Wollam A."/>
            <person name="Fulton R.S."/>
            <person name="Clifton S.W."/>
            <person name="Jacobs J.M."/>
            <person name="Aurora R."/>
            <person name="Ghosh B.K."/>
            <person name="Sherman L.A."/>
            <person name="Smith R.D."/>
            <person name="Wilson R.K."/>
            <person name="Pakrasi H.B."/>
        </authorList>
    </citation>
    <scope>NUCLEOTIDE SEQUENCE [LARGE SCALE GENOMIC DNA]</scope>
    <source>
        <strain evidence="2">ATCC 51142 / BH68</strain>
    </source>
</reference>
<name>B1X0E4_CROS5</name>
<keyword evidence="2" id="KW-1185">Reference proteome</keyword>
<protein>
    <submittedName>
        <fullName evidence="1">Uncharacterized protein</fullName>
    </submittedName>
</protein>
<organism evidence="1 2">
    <name type="scientific">Crocosphaera subtropica (strain ATCC 51142 / BH68)</name>
    <name type="common">Cyanothece sp. (strain ATCC 51142)</name>
    <dbReference type="NCBI Taxonomy" id="43989"/>
    <lineage>
        <taxon>Bacteria</taxon>
        <taxon>Bacillati</taxon>
        <taxon>Cyanobacteriota</taxon>
        <taxon>Cyanophyceae</taxon>
        <taxon>Oscillatoriophycideae</taxon>
        <taxon>Chroococcales</taxon>
        <taxon>Aphanothecaceae</taxon>
        <taxon>Crocosphaera</taxon>
        <taxon>Crocosphaera subtropica</taxon>
    </lineage>
</organism>
<gene>
    <name evidence="1" type="ordered locus">cce_1883</name>
</gene>
<dbReference type="AlphaFoldDB" id="B1X0E4"/>
<accession>B1X0E4</accession>
<evidence type="ECO:0000313" key="2">
    <source>
        <dbReference type="Proteomes" id="UP000001203"/>
    </source>
</evidence>
<dbReference type="Proteomes" id="UP000001203">
    <property type="component" value="Chromosome circular"/>
</dbReference>
<sequence length="134" mass="15283">MAKELTTTRFNVQLDDDYNDKLIELAERMGNTRATVARLIICKVIDLLHDGKEFKEGLPNLSTTGRTVIHHAKGINIGEGKMEFLLTKQFEVEQSVHNALAHSIRKQEEMELELKEIRRLLESSSNGKPPENKK</sequence>
<evidence type="ECO:0000313" key="1">
    <source>
        <dbReference type="EMBL" id="ACB51233.1"/>
    </source>
</evidence>